<reference evidence="1 2" key="1">
    <citation type="submission" date="2018-03" db="EMBL/GenBank/DDBJ databases">
        <title>Diversity of bacteria associated with corn roots inoculated with woodland soils in Canada, and Description of Pseudomonas aylmerense sp. nov.</title>
        <authorList>
            <person name="Tambong J.T."/>
            <person name="Xu R."/>
            <person name="Tchagang C."/>
        </authorList>
    </citation>
    <scope>NUCLEOTIDE SEQUENCE [LARGE SCALE GENOMIC DNA]</scope>
    <source>
        <strain evidence="1 2">S1E44</strain>
    </source>
</reference>
<dbReference type="NCBIfam" id="TIGR00278">
    <property type="entry name" value="membrane protein insertion efficiency factor YidD"/>
    <property type="match status" value="1"/>
</dbReference>
<sequence>MIKLCAVSAIRCYQRVASSRLRNACRFEPSCSNYAKQAIEKYGVLKGCRMAVGRICRCRYPNGGKNFPCIVGQ</sequence>
<dbReference type="EMBL" id="PYWW01000049">
    <property type="protein sequence ID" value="PTC25844.1"/>
    <property type="molecule type" value="Genomic_DNA"/>
</dbReference>
<evidence type="ECO:0000313" key="2">
    <source>
        <dbReference type="Proteomes" id="UP000240571"/>
    </source>
</evidence>
<evidence type="ECO:0000313" key="1">
    <source>
        <dbReference type="EMBL" id="PTC25844.1"/>
    </source>
</evidence>
<name>A0A2T4FR07_9PSED</name>
<dbReference type="Pfam" id="PF01809">
    <property type="entry name" value="YidD"/>
    <property type="match status" value="1"/>
</dbReference>
<dbReference type="OrthoDB" id="9801753at2"/>
<dbReference type="PANTHER" id="PTHR33383">
    <property type="entry name" value="MEMBRANE PROTEIN INSERTION EFFICIENCY FACTOR-RELATED"/>
    <property type="match status" value="1"/>
</dbReference>
<dbReference type="PANTHER" id="PTHR33383:SF1">
    <property type="entry name" value="MEMBRANE PROTEIN INSERTION EFFICIENCY FACTOR-RELATED"/>
    <property type="match status" value="1"/>
</dbReference>
<protein>
    <submittedName>
        <fullName evidence="1">Membrane protein insertion efficiency factor YidD</fullName>
    </submittedName>
</protein>
<dbReference type="AlphaFoldDB" id="A0A2T4FR07"/>
<dbReference type="InterPro" id="IPR002696">
    <property type="entry name" value="Membr_insert_effic_factor_YidD"/>
</dbReference>
<dbReference type="Proteomes" id="UP000240571">
    <property type="component" value="Unassembled WGS sequence"/>
</dbReference>
<comment type="caution">
    <text evidence="1">The sequence shown here is derived from an EMBL/GenBank/DDBJ whole genome shotgun (WGS) entry which is preliminary data.</text>
</comment>
<dbReference type="SMART" id="SM01234">
    <property type="entry name" value="Haemolytic"/>
    <property type="match status" value="1"/>
</dbReference>
<organism evidence="1 2">
    <name type="scientific">Pseudomonas aylmerensis</name>
    <dbReference type="NCBI Taxonomy" id="1869229"/>
    <lineage>
        <taxon>Bacteria</taxon>
        <taxon>Pseudomonadati</taxon>
        <taxon>Pseudomonadota</taxon>
        <taxon>Gammaproteobacteria</taxon>
        <taxon>Pseudomonadales</taxon>
        <taxon>Pseudomonadaceae</taxon>
        <taxon>Pseudomonas</taxon>
    </lineage>
</organism>
<proteinExistence type="predicted"/>
<accession>A0A2T4FR07</accession>
<gene>
    <name evidence="1" type="ORF">C9382_23065</name>
</gene>